<dbReference type="InterPro" id="IPR020930">
    <property type="entry name" value="Ribosomal_uL5_bac-type"/>
</dbReference>
<dbReference type="InterPro" id="IPR011035">
    <property type="entry name" value="Ribosomal_bL25/Gln-tRNA_synth"/>
</dbReference>
<dbReference type="EMBL" id="LEKV01004813">
    <property type="protein sequence ID" value="KVH92578.1"/>
    <property type="molecule type" value="Genomic_DNA"/>
</dbReference>
<dbReference type="AlphaFoldDB" id="A0A103XKV6"/>
<name>A0A103XKV6_CYNCS</name>
<dbReference type="PANTHER" id="PTHR33284:SF2">
    <property type="entry name" value="RIBOSOMAL PROTEIN L25_GLN-TRNA SYNTHETASE, ANTI-CODON-BINDING DOMAIN-CONTAINING PROTEIN"/>
    <property type="match status" value="1"/>
</dbReference>
<dbReference type="FunFam" id="2.170.120.20:FF:000006">
    <property type="entry name" value="Ribosomal protein L25/Gln-tRNA synthetase, anti-codon-binding domain-containing protein"/>
    <property type="match status" value="1"/>
</dbReference>
<comment type="caution">
    <text evidence="2">The sequence shown here is derived from an EMBL/GenBank/DDBJ whole genome shotgun (WGS) entry which is preliminary data.</text>
</comment>
<dbReference type="OMA" id="NMPICKI"/>
<dbReference type="SUPFAM" id="SSF50715">
    <property type="entry name" value="Ribosomal protein L25-like"/>
    <property type="match status" value="1"/>
</dbReference>
<gene>
    <name evidence="2" type="ORF">Ccrd_005405</name>
</gene>
<dbReference type="GO" id="GO:0003735">
    <property type="term" value="F:structural constituent of ribosome"/>
    <property type="evidence" value="ECO:0007669"/>
    <property type="project" value="InterPro"/>
</dbReference>
<dbReference type="Pfam" id="PF14693">
    <property type="entry name" value="Ribosomal_TL5_C"/>
    <property type="match status" value="1"/>
</dbReference>
<dbReference type="STRING" id="59895.A0A103XKV6"/>
<reference evidence="2 3" key="1">
    <citation type="journal article" date="2016" name="Sci. Rep.">
        <title>The genome sequence of the outbreeding globe artichoke constructed de novo incorporating a phase-aware low-pass sequencing strategy of F1 progeny.</title>
        <authorList>
            <person name="Scaglione D."/>
            <person name="Reyes-Chin-Wo S."/>
            <person name="Acquadro A."/>
            <person name="Froenicke L."/>
            <person name="Portis E."/>
            <person name="Beitel C."/>
            <person name="Tirone M."/>
            <person name="Mauro R."/>
            <person name="Lo Monaco A."/>
            <person name="Mauromicale G."/>
            <person name="Faccioli P."/>
            <person name="Cattivelli L."/>
            <person name="Rieseberg L."/>
            <person name="Michelmore R."/>
            <person name="Lanteri S."/>
        </authorList>
    </citation>
    <scope>NUCLEOTIDE SEQUENCE [LARGE SCALE GENOMIC DNA]</scope>
    <source>
        <strain evidence="2">2C</strain>
    </source>
</reference>
<protein>
    <recommendedName>
        <fullName evidence="1">Large ribosomal subunit protein bL25 beta domain-containing protein</fullName>
    </recommendedName>
</protein>
<dbReference type="GO" id="GO:0022625">
    <property type="term" value="C:cytosolic large ribosomal subunit"/>
    <property type="evidence" value="ECO:0007669"/>
    <property type="project" value="TreeGrafter"/>
</dbReference>
<accession>A0A103XKV6</accession>
<dbReference type="Gene3D" id="2.170.120.20">
    <property type="entry name" value="Ribosomal protein L25, beta domain"/>
    <property type="match status" value="1"/>
</dbReference>
<evidence type="ECO:0000259" key="1">
    <source>
        <dbReference type="Pfam" id="PF14693"/>
    </source>
</evidence>
<dbReference type="PANTHER" id="PTHR33284">
    <property type="entry name" value="RIBOSOMAL PROTEIN L25/GLN-TRNA SYNTHETASE, ANTI-CODON-BINDING DOMAIN-CONTAINING PROTEIN"/>
    <property type="match status" value="1"/>
</dbReference>
<evidence type="ECO:0000313" key="3">
    <source>
        <dbReference type="Proteomes" id="UP000243975"/>
    </source>
</evidence>
<organism evidence="2 3">
    <name type="scientific">Cynara cardunculus var. scolymus</name>
    <name type="common">Globe artichoke</name>
    <name type="synonym">Cynara scolymus</name>
    <dbReference type="NCBI Taxonomy" id="59895"/>
    <lineage>
        <taxon>Eukaryota</taxon>
        <taxon>Viridiplantae</taxon>
        <taxon>Streptophyta</taxon>
        <taxon>Embryophyta</taxon>
        <taxon>Tracheophyta</taxon>
        <taxon>Spermatophyta</taxon>
        <taxon>Magnoliopsida</taxon>
        <taxon>eudicotyledons</taxon>
        <taxon>Gunneridae</taxon>
        <taxon>Pentapetalae</taxon>
        <taxon>asterids</taxon>
        <taxon>campanulids</taxon>
        <taxon>Asterales</taxon>
        <taxon>Asteraceae</taxon>
        <taxon>Carduoideae</taxon>
        <taxon>Cardueae</taxon>
        <taxon>Carduinae</taxon>
        <taxon>Cynara</taxon>
    </lineage>
</organism>
<dbReference type="InterPro" id="IPR037121">
    <property type="entry name" value="Ribosomal_bL25_C"/>
</dbReference>
<dbReference type="InterPro" id="IPR020057">
    <property type="entry name" value="Ribosomal_bL25_b-dom"/>
</dbReference>
<evidence type="ECO:0000313" key="2">
    <source>
        <dbReference type="EMBL" id="KVH92578.1"/>
    </source>
</evidence>
<dbReference type="Proteomes" id="UP000243975">
    <property type="component" value="Unassembled WGS sequence"/>
</dbReference>
<dbReference type="GO" id="GO:0008097">
    <property type="term" value="F:5S rRNA binding"/>
    <property type="evidence" value="ECO:0007669"/>
    <property type="project" value="TreeGrafter"/>
</dbReference>
<feature type="domain" description="Large ribosomal subunit protein bL25 beta" evidence="1">
    <location>
        <begin position="173"/>
        <end position="257"/>
    </location>
</feature>
<dbReference type="Gramene" id="KVH92578">
    <property type="protein sequence ID" value="KVH92578"/>
    <property type="gene ID" value="Ccrd_005405"/>
</dbReference>
<sequence>MTMSKWWRTAVVGLRKTAETSRSYHTIQAIPREISGNRISVKDRAQGRIPAVVFAQPNPSTDGGGSSPVRSVARKHLLTTERKQIQSILKSIDLPYFCSTTFPLQIRAGSGSSTLLESGNVLPIKAKSGCLINSLASIMSLLITNVGILVHMDTETGKLLNLVFVWADEGTELKVDVPIVFKGEDSCPGLKKGGLLNKLRTSLKYKCPSEHIPQKIEVDISNLDIGDRVFMRDVKVHSSLELLSKDETRPICKIVASKQDNPNQTA</sequence>
<keyword evidence="3" id="KW-1185">Reference proteome</keyword>
<dbReference type="GO" id="GO:0006412">
    <property type="term" value="P:translation"/>
    <property type="evidence" value="ECO:0007669"/>
    <property type="project" value="InterPro"/>
</dbReference>
<proteinExistence type="predicted"/>